<evidence type="ECO:0000259" key="5">
    <source>
        <dbReference type="PROSITE" id="PS50893"/>
    </source>
</evidence>
<dbReference type="SMART" id="SM00382">
    <property type="entry name" value="AAA"/>
    <property type="match status" value="1"/>
</dbReference>
<dbReference type="CDD" id="cd03255">
    <property type="entry name" value="ABC_MJ0796_LolCDE_FtsE"/>
    <property type="match status" value="1"/>
</dbReference>
<reference evidence="7" key="1">
    <citation type="submission" date="2017-02" db="EMBL/GenBank/DDBJ databases">
        <title>Comparative genomics and description of representatives of a novel lineage of planctomycetes thriving in anoxic sediments.</title>
        <authorList>
            <person name="Spring S."/>
            <person name="Bunk B."/>
            <person name="Sproer C."/>
        </authorList>
    </citation>
    <scope>NUCLEOTIDE SEQUENCE [LARGE SCALE GENOMIC DNA]</scope>
    <source>
        <strain evidence="7">SM-Chi-D1</strain>
    </source>
</reference>
<organism evidence="6 7">
    <name type="scientific">Limihaloglobus sulfuriphilus</name>
    <dbReference type="NCBI Taxonomy" id="1851148"/>
    <lineage>
        <taxon>Bacteria</taxon>
        <taxon>Pseudomonadati</taxon>
        <taxon>Planctomycetota</taxon>
        <taxon>Phycisphaerae</taxon>
        <taxon>Sedimentisphaerales</taxon>
        <taxon>Sedimentisphaeraceae</taxon>
        <taxon>Limihaloglobus</taxon>
    </lineage>
</organism>
<accession>A0A1Q2MBZ4</accession>
<proteinExistence type="inferred from homology"/>
<dbReference type="AlphaFoldDB" id="A0A1Q2MBZ4"/>
<keyword evidence="2" id="KW-0813">Transport</keyword>
<evidence type="ECO:0000313" key="6">
    <source>
        <dbReference type="EMBL" id="AQQ69762.1"/>
    </source>
</evidence>
<dbReference type="KEGG" id="pbas:SMSP2_00096"/>
<dbReference type="Proteomes" id="UP000188181">
    <property type="component" value="Chromosome"/>
</dbReference>
<dbReference type="Gene3D" id="3.40.50.300">
    <property type="entry name" value="P-loop containing nucleotide triphosphate hydrolases"/>
    <property type="match status" value="1"/>
</dbReference>
<dbReference type="Pfam" id="PF00005">
    <property type="entry name" value="ABC_tran"/>
    <property type="match status" value="1"/>
</dbReference>
<dbReference type="InterPro" id="IPR015854">
    <property type="entry name" value="ABC_transpr_LolD-like"/>
</dbReference>
<dbReference type="PROSITE" id="PS00211">
    <property type="entry name" value="ABC_TRANSPORTER_1"/>
    <property type="match status" value="1"/>
</dbReference>
<keyword evidence="4 6" id="KW-0067">ATP-binding</keyword>
<dbReference type="PROSITE" id="PS50893">
    <property type="entry name" value="ABC_TRANSPORTER_2"/>
    <property type="match status" value="1"/>
</dbReference>
<protein>
    <submittedName>
        <fullName evidence="6">Lipoprotein-releasing system ATP-binding protein LolD</fullName>
        <ecNumber evidence="6">3.6.3.-</ecNumber>
    </submittedName>
</protein>
<dbReference type="InterPro" id="IPR017871">
    <property type="entry name" value="ABC_transporter-like_CS"/>
</dbReference>
<dbReference type="GO" id="GO:0016887">
    <property type="term" value="F:ATP hydrolysis activity"/>
    <property type="evidence" value="ECO:0007669"/>
    <property type="project" value="InterPro"/>
</dbReference>
<keyword evidence="6" id="KW-0378">Hydrolase</keyword>
<keyword evidence="7" id="KW-1185">Reference proteome</keyword>
<feature type="domain" description="ABC transporter" evidence="5">
    <location>
        <begin position="2"/>
        <end position="226"/>
    </location>
</feature>
<keyword evidence="6" id="KW-0449">Lipoprotein</keyword>
<dbReference type="OrthoDB" id="273392at2"/>
<dbReference type="SUPFAM" id="SSF52540">
    <property type="entry name" value="P-loop containing nucleoside triphosphate hydrolases"/>
    <property type="match status" value="1"/>
</dbReference>
<dbReference type="InterPro" id="IPR003593">
    <property type="entry name" value="AAA+_ATPase"/>
</dbReference>
<gene>
    <name evidence="6" type="primary">lolD_1</name>
    <name evidence="6" type="ORF">SMSP2_00096</name>
</gene>
<dbReference type="STRING" id="1851148.SMSP2_00096"/>
<name>A0A1Q2MBZ4_9BACT</name>
<dbReference type="EC" id="3.6.3.-" evidence="6"/>
<dbReference type="GO" id="GO:0005524">
    <property type="term" value="F:ATP binding"/>
    <property type="evidence" value="ECO:0007669"/>
    <property type="project" value="UniProtKB-KW"/>
</dbReference>
<dbReference type="EMBL" id="CP019646">
    <property type="protein sequence ID" value="AQQ69762.1"/>
    <property type="molecule type" value="Genomic_DNA"/>
</dbReference>
<keyword evidence="3" id="KW-0547">Nucleotide-binding</keyword>
<dbReference type="GO" id="GO:0005886">
    <property type="term" value="C:plasma membrane"/>
    <property type="evidence" value="ECO:0007669"/>
    <property type="project" value="TreeGrafter"/>
</dbReference>
<dbReference type="RefSeq" id="WP_146682072.1">
    <property type="nucleotide sequence ID" value="NZ_CP019646.1"/>
</dbReference>
<dbReference type="PANTHER" id="PTHR24220">
    <property type="entry name" value="IMPORT ATP-BINDING PROTEIN"/>
    <property type="match status" value="1"/>
</dbReference>
<dbReference type="InterPro" id="IPR027417">
    <property type="entry name" value="P-loop_NTPase"/>
</dbReference>
<evidence type="ECO:0000256" key="1">
    <source>
        <dbReference type="ARBA" id="ARBA00005417"/>
    </source>
</evidence>
<dbReference type="InterPro" id="IPR003439">
    <property type="entry name" value="ABC_transporter-like_ATP-bd"/>
</dbReference>
<evidence type="ECO:0000256" key="2">
    <source>
        <dbReference type="ARBA" id="ARBA00022448"/>
    </source>
</evidence>
<dbReference type="GO" id="GO:0022857">
    <property type="term" value="F:transmembrane transporter activity"/>
    <property type="evidence" value="ECO:0007669"/>
    <property type="project" value="TreeGrafter"/>
</dbReference>
<dbReference type="InterPro" id="IPR017911">
    <property type="entry name" value="MacB-like_ATP-bd"/>
</dbReference>
<comment type="similarity">
    <text evidence="1">Belongs to the ABC transporter superfamily.</text>
</comment>
<evidence type="ECO:0000313" key="7">
    <source>
        <dbReference type="Proteomes" id="UP000188181"/>
    </source>
</evidence>
<dbReference type="PANTHER" id="PTHR24220:SF689">
    <property type="entry name" value="LIPOPROTEIN-RELEASING SYSTEM ATP-BINDING PROTEIN LOLD"/>
    <property type="match status" value="1"/>
</dbReference>
<evidence type="ECO:0000256" key="3">
    <source>
        <dbReference type="ARBA" id="ARBA00022741"/>
    </source>
</evidence>
<evidence type="ECO:0000256" key="4">
    <source>
        <dbReference type="ARBA" id="ARBA00022840"/>
    </source>
</evidence>
<sequence length="226" mass="23864">MLELKDVCKEFASSEGSVVKVLDGISLKASAGDSISIVGPSGSGKSTLLNIIGALDKPTSGSVKLDGTDFSKAGDKQLAQIRNRRIGFVFQMHHLLPQCSLIENVLLPALAGGGKPEGGVHDRAVELLEKVGLKDKINSLPRQVSAGQRQRAAIVRALINSPALLLADEPTGALDAVIARETAKLLLELNRTERTALVVVTHSQELAGQMARKMTLSSGKLKADTE</sequence>